<evidence type="ECO:0000313" key="2">
    <source>
        <dbReference type="EMBL" id="TNN22464.1"/>
    </source>
</evidence>
<evidence type="ECO:0000259" key="1">
    <source>
        <dbReference type="PROSITE" id="PS50188"/>
    </source>
</evidence>
<dbReference type="SMART" id="SM00589">
    <property type="entry name" value="PRY"/>
    <property type="match status" value="1"/>
</dbReference>
<organism evidence="2 3">
    <name type="scientific">Liparis tanakae</name>
    <name type="common">Tanaka's snailfish</name>
    <dbReference type="NCBI Taxonomy" id="230148"/>
    <lineage>
        <taxon>Eukaryota</taxon>
        <taxon>Metazoa</taxon>
        <taxon>Chordata</taxon>
        <taxon>Craniata</taxon>
        <taxon>Vertebrata</taxon>
        <taxon>Euteleostomi</taxon>
        <taxon>Actinopterygii</taxon>
        <taxon>Neopterygii</taxon>
        <taxon>Teleostei</taxon>
        <taxon>Neoteleostei</taxon>
        <taxon>Acanthomorphata</taxon>
        <taxon>Eupercaria</taxon>
        <taxon>Perciformes</taxon>
        <taxon>Cottioidei</taxon>
        <taxon>Cottales</taxon>
        <taxon>Liparidae</taxon>
        <taxon>Liparis</taxon>
    </lineage>
</organism>
<protein>
    <submittedName>
        <fullName evidence="2">Pyrin</fullName>
    </submittedName>
</protein>
<dbReference type="SMART" id="SM00449">
    <property type="entry name" value="SPRY"/>
    <property type="match status" value="1"/>
</dbReference>
<dbReference type="InterPro" id="IPR003879">
    <property type="entry name" value="Butyrophylin_SPRY"/>
</dbReference>
<accession>A0A4Z2E160</accession>
<name>A0A4Z2E160_9TELE</name>
<dbReference type="CDD" id="cd13733">
    <property type="entry name" value="SPRY_PRY_C-I_1"/>
    <property type="match status" value="1"/>
</dbReference>
<dbReference type="InterPro" id="IPR006574">
    <property type="entry name" value="PRY"/>
</dbReference>
<dbReference type="SUPFAM" id="SSF49899">
    <property type="entry name" value="Concanavalin A-like lectins/glucanases"/>
    <property type="match status" value="1"/>
</dbReference>
<gene>
    <name evidence="2" type="primary">MEFV_8</name>
    <name evidence="2" type="ORF">EYF80_067422</name>
</gene>
<dbReference type="InterPro" id="IPR050143">
    <property type="entry name" value="TRIM/RBCC"/>
</dbReference>
<dbReference type="OrthoDB" id="6105938at2759"/>
<dbReference type="PROSITE" id="PS50188">
    <property type="entry name" value="B302_SPRY"/>
    <property type="match status" value="1"/>
</dbReference>
<dbReference type="EMBL" id="SRLO01022310">
    <property type="protein sequence ID" value="TNN22464.1"/>
    <property type="molecule type" value="Genomic_DNA"/>
</dbReference>
<dbReference type="Pfam" id="PF00622">
    <property type="entry name" value="SPRY"/>
    <property type="match status" value="1"/>
</dbReference>
<dbReference type="Gene3D" id="2.60.120.920">
    <property type="match status" value="1"/>
</dbReference>
<keyword evidence="3" id="KW-1185">Reference proteome</keyword>
<feature type="domain" description="B30.2/SPRY" evidence="1">
    <location>
        <begin position="16"/>
        <end position="208"/>
    </location>
</feature>
<dbReference type="Proteomes" id="UP000314294">
    <property type="component" value="Unassembled WGS sequence"/>
</dbReference>
<dbReference type="Pfam" id="PF13765">
    <property type="entry name" value="PRY"/>
    <property type="match status" value="1"/>
</dbReference>
<dbReference type="InterPro" id="IPR043136">
    <property type="entry name" value="B30.2/SPRY_sf"/>
</dbReference>
<evidence type="ECO:0000313" key="3">
    <source>
        <dbReference type="Proteomes" id="UP000314294"/>
    </source>
</evidence>
<dbReference type="AlphaFoldDB" id="A0A4Z2E160"/>
<dbReference type="FunFam" id="2.60.120.920:FF:000004">
    <property type="entry name" value="Butyrophilin subfamily 1 member A1"/>
    <property type="match status" value="1"/>
</dbReference>
<dbReference type="InterPro" id="IPR013320">
    <property type="entry name" value="ConA-like_dom_sf"/>
</dbReference>
<dbReference type="InterPro" id="IPR003877">
    <property type="entry name" value="SPRY_dom"/>
</dbReference>
<comment type="caution">
    <text evidence="2">The sequence shown here is derived from an EMBL/GenBank/DDBJ whole genome shotgun (WGS) entry which is preliminary data.</text>
</comment>
<reference evidence="2 3" key="1">
    <citation type="submission" date="2019-03" db="EMBL/GenBank/DDBJ databases">
        <title>First draft genome of Liparis tanakae, snailfish: a comprehensive survey of snailfish specific genes.</title>
        <authorList>
            <person name="Kim W."/>
            <person name="Song I."/>
            <person name="Jeong J.-H."/>
            <person name="Kim D."/>
            <person name="Kim S."/>
            <person name="Ryu S."/>
            <person name="Song J.Y."/>
            <person name="Lee S.K."/>
        </authorList>
    </citation>
    <scope>NUCLEOTIDE SEQUENCE [LARGE SCALE GENOMIC DNA]</scope>
    <source>
        <tissue evidence="2">Muscle</tissue>
    </source>
</reference>
<dbReference type="InterPro" id="IPR001870">
    <property type="entry name" value="B30.2/SPRY"/>
</dbReference>
<dbReference type="PRINTS" id="PR01407">
    <property type="entry name" value="BUTYPHLNCDUF"/>
</dbReference>
<dbReference type="PANTHER" id="PTHR24103">
    <property type="entry name" value="E3 UBIQUITIN-PROTEIN LIGASE TRIM"/>
    <property type="match status" value="1"/>
</dbReference>
<proteinExistence type="predicted"/>
<sequence>MMKTLVGVKMKTLVEVEMKKLVGVEMKRFQEFAVDVTLDPETAHPQLFLSDDGKQVKLDVMKNLPNNPERFTSCLYVLGKQSFSSGRFYFEVQVKGKTDWTLGVTRESVNRKGDIRLSPQNGVWTVEWMNNSCNARDDPPVHLPLTSVPQKVGVLVDYEEGLVSFYDVEAAALIYSFTGCSFWEKLLPLFSPGLHYFGRNSSPLIISP</sequence>